<reference evidence="3 4" key="1">
    <citation type="submission" date="2018-03" db="EMBL/GenBank/DDBJ databases">
        <title>Genomic Encyclopedia of Archaeal and Bacterial Type Strains, Phase II (KMG-II): from individual species to whole genera.</title>
        <authorList>
            <person name="Goeker M."/>
        </authorList>
    </citation>
    <scope>NUCLEOTIDE SEQUENCE [LARGE SCALE GENOMIC DNA]</scope>
    <source>
        <strain evidence="3 4">ATCC BAA-1496</strain>
    </source>
</reference>
<dbReference type="OrthoDB" id="560250at2"/>
<comment type="caution">
    <text evidence="3">The sequence shown here is derived from an EMBL/GenBank/DDBJ whole genome shotgun (WGS) entry which is preliminary data.</text>
</comment>
<organism evidence="3 4">
    <name type="scientific">Knoellia remsis</name>
    <dbReference type="NCBI Taxonomy" id="407159"/>
    <lineage>
        <taxon>Bacteria</taxon>
        <taxon>Bacillati</taxon>
        <taxon>Actinomycetota</taxon>
        <taxon>Actinomycetes</taxon>
        <taxon>Micrococcales</taxon>
        <taxon>Intrasporangiaceae</taxon>
        <taxon>Knoellia</taxon>
    </lineage>
</organism>
<keyword evidence="1" id="KW-1277">Toxin-antitoxin system</keyword>
<dbReference type="AlphaFoldDB" id="A0A2T0UTX1"/>
<gene>
    <name evidence="3" type="ORF">BCF74_10635</name>
</gene>
<accession>A0A2T0UTX1</accession>
<dbReference type="Proteomes" id="UP000237822">
    <property type="component" value="Unassembled WGS sequence"/>
</dbReference>
<dbReference type="Pfam" id="PF07704">
    <property type="entry name" value="PSK_trans_fac"/>
    <property type="match status" value="1"/>
</dbReference>
<feature type="region of interest" description="Disordered" evidence="2">
    <location>
        <begin position="56"/>
        <end position="80"/>
    </location>
</feature>
<sequence length="80" mass="9259">MASLNIKDPEVHRMAHELATRRHTTATGAVRDALREALQREQRSREGMVERLRQIGRRSAARPEPFLTDDDLYDEHGLPR</sequence>
<name>A0A2T0UTX1_9MICO</name>
<dbReference type="EMBL" id="PVTI01000006">
    <property type="protein sequence ID" value="PRY61287.1"/>
    <property type="molecule type" value="Genomic_DNA"/>
</dbReference>
<dbReference type="InterPro" id="IPR011660">
    <property type="entry name" value="VapB-like"/>
</dbReference>
<evidence type="ECO:0000256" key="2">
    <source>
        <dbReference type="SAM" id="MobiDB-lite"/>
    </source>
</evidence>
<evidence type="ECO:0000313" key="4">
    <source>
        <dbReference type="Proteomes" id="UP000237822"/>
    </source>
</evidence>
<dbReference type="RefSeq" id="WP_106296896.1">
    <property type="nucleotide sequence ID" value="NZ_PVTI01000006.1"/>
</dbReference>
<protein>
    <submittedName>
        <fullName evidence="3">Antitoxin VapB</fullName>
    </submittedName>
</protein>
<keyword evidence="4" id="KW-1185">Reference proteome</keyword>
<proteinExistence type="predicted"/>
<evidence type="ECO:0000256" key="1">
    <source>
        <dbReference type="ARBA" id="ARBA00022649"/>
    </source>
</evidence>
<evidence type="ECO:0000313" key="3">
    <source>
        <dbReference type="EMBL" id="PRY61287.1"/>
    </source>
</evidence>